<proteinExistence type="predicted"/>
<dbReference type="EMBL" id="CM020620">
    <property type="protein sequence ID" value="KAK1868599.1"/>
    <property type="molecule type" value="Genomic_DNA"/>
</dbReference>
<keyword evidence="2" id="KW-1185">Reference proteome</keyword>
<accession>A0ACC3CF85</accession>
<evidence type="ECO:0000313" key="1">
    <source>
        <dbReference type="EMBL" id="KAK1868599.1"/>
    </source>
</evidence>
<sequence length="261" mass="25866">MDALTRQLSGVDWAALRRRARHLQAAVASGLKNAVMTAVENDTRAATADSPSPPSAKLLARLAAETANPAHYPLVMAIVWGRLASPHPRCVEKALDLLAYLLRHGDERVVSELHAALPQLESFRAYPHPKKPGGDPADDAAALGTGADAGTRVRAAAAEVTRLLGDRRALREERAAIVAAGGAVASSPSSADGGGGAAGAAAAAAAAPTTSAPASPSVLPPPTGGGGVGGSPLPLSPGVAPASTTGGVGGGGGGVWDSFWS</sequence>
<gene>
    <name evidence="1" type="ORF">I4F81_011084</name>
</gene>
<evidence type="ECO:0000313" key="2">
    <source>
        <dbReference type="Proteomes" id="UP000798662"/>
    </source>
</evidence>
<organism evidence="1 2">
    <name type="scientific">Pyropia yezoensis</name>
    <name type="common">Susabi-nori</name>
    <name type="synonym">Porphyra yezoensis</name>
    <dbReference type="NCBI Taxonomy" id="2788"/>
    <lineage>
        <taxon>Eukaryota</taxon>
        <taxon>Rhodophyta</taxon>
        <taxon>Bangiophyceae</taxon>
        <taxon>Bangiales</taxon>
        <taxon>Bangiaceae</taxon>
        <taxon>Pyropia</taxon>
    </lineage>
</organism>
<dbReference type="Proteomes" id="UP000798662">
    <property type="component" value="Chromosome 3"/>
</dbReference>
<reference evidence="1" key="1">
    <citation type="submission" date="2019-11" db="EMBL/GenBank/DDBJ databases">
        <title>Nori genome reveals adaptations in red seaweeds to the harsh intertidal environment.</title>
        <authorList>
            <person name="Wang D."/>
            <person name="Mao Y."/>
        </authorList>
    </citation>
    <scope>NUCLEOTIDE SEQUENCE</scope>
    <source>
        <tissue evidence="1">Gametophyte</tissue>
    </source>
</reference>
<comment type="caution">
    <text evidence="1">The sequence shown here is derived from an EMBL/GenBank/DDBJ whole genome shotgun (WGS) entry which is preliminary data.</text>
</comment>
<name>A0ACC3CF85_PYRYE</name>
<protein>
    <submittedName>
        <fullName evidence="1">Uncharacterized protein</fullName>
    </submittedName>
</protein>